<gene>
    <name evidence="1" type="ORF">NDU88_007651</name>
</gene>
<protein>
    <submittedName>
        <fullName evidence="1">Uncharacterized protein</fullName>
    </submittedName>
</protein>
<dbReference type="EMBL" id="JANPWB010000003">
    <property type="protein sequence ID" value="KAJ1203870.1"/>
    <property type="molecule type" value="Genomic_DNA"/>
</dbReference>
<evidence type="ECO:0000313" key="2">
    <source>
        <dbReference type="Proteomes" id="UP001066276"/>
    </source>
</evidence>
<organism evidence="1 2">
    <name type="scientific">Pleurodeles waltl</name>
    <name type="common">Iberian ribbed newt</name>
    <dbReference type="NCBI Taxonomy" id="8319"/>
    <lineage>
        <taxon>Eukaryota</taxon>
        <taxon>Metazoa</taxon>
        <taxon>Chordata</taxon>
        <taxon>Craniata</taxon>
        <taxon>Vertebrata</taxon>
        <taxon>Euteleostomi</taxon>
        <taxon>Amphibia</taxon>
        <taxon>Batrachia</taxon>
        <taxon>Caudata</taxon>
        <taxon>Salamandroidea</taxon>
        <taxon>Salamandridae</taxon>
        <taxon>Pleurodelinae</taxon>
        <taxon>Pleurodeles</taxon>
    </lineage>
</organism>
<dbReference type="AlphaFoldDB" id="A0AAV7VQC6"/>
<name>A0AAV7VQC6_PLEWA</name>
<accession>A0AAV7VQC6</accession>
<comment type="caution">
    <text evidence="1">The sequence shown here is derived from an EMBL/GenBank/DDBJ whole genome shotgun (WGS) entry which is preliminary data.</text>
</comment>
<keyword evidence="2" id="KW-1185">Reference proteome</keyword>
<evidence type="ECO:0000313" key="1">
    <source>
        <dbReference type="EMBL" id="KAJ1203870.1"/>
    </source>
</evidence>
<reference evidence="1" key="1">
    <citation type="journal article" date="2022" name="bioRxiv">
        <title>Sequencing and chromosome-scale assembly of the giantPleurodeles waltlgenome.</title>
        <authorList>
            <person name="Brown T."/>
            <person name="Elewa A."/>
            <person name="Iarovenko S."/>
            <person name="Subramanian E."/>
            <person name="Araus A.J."/>
            <person name="Petzold A."/>
            <person name="Susuki M."/>
            <person name="Suzuki K.-i.T."/>
            <person name="Hayashi T."/>
            <person name="Toyoda A."/>
            <person name="Oliveira C."/>
            <person name="Osipova E."/>
            <person name="Leigh N.D."/>
            <person name="Simon A."/>
            <person name="Yun M.H."/>
        </authorList>
    </citation>
    <scope>NUCLEOTIDE SEQUENCE</scope>
    <source>
        <strain evidence="1">20211129_DDA</strain>
        <tissue evidence="1">Liver</tissue>
    </source>
</reference>
<sequence length="175" mass="20340">MEWRKEATDKKYIILKEVLYKEQLYIKEMKQNKLIRDDNDYQNGRIGAFAQSHLWAAQHISTDNMNREARLRAAVQHEWHARNALHPGLLGNDVLLWNGSVSEQKHGPDIRRRDGSYEIKENVFCVRISKCTDGAIGTCYVGSEHKPQRTSFRSTNVYSVQEQHNTLLAAEKDRD</sequence>
<dbReference type="Proteomes" id="UP001066276">
    <property type="component" value="Chromosome 2_1"/>
</dbReference>
<proteinExistence type="predicted"/>